<feature type="transmembrane region" description="Helical" evidence="7">
    <location>
        <begin position="730"/>
        <end position="754"/>
    </location>
</feature>
<evidence type="ECO:0000259" key="8">
    <source>
        <dbReference type="Pfam" id="PF02687"/>
    </source>
</evidence>
<dbReference type="Pfam" id="PF12704">
    <property type="entry name" value="MacB_PCD"/>
    <property type="match status" value="2"/>
</dbReference>
<feature type="transmembrane region" description="Helical" evidence="7">
    <location>
        <begin position="279"/>
        <end position="299"/>
    </location>
</feature>
<comment type="caution">
    <text evidence="10">The sequence shown here is derived from an EMBL/GenBank/DDBJ whole genome shotgun (WGS) entry which is preliminary data.</text>
</comment>
<dbReference type="RefSeq" id="WP_377124658.1">
    <property type="nucleotide sequence ID" value="NZ_JBHRSD010000018.1"/>
</dbReference>
<feature type="transmembrane region" description="Helical" evidence="7">
    <location>
        <begin position="337"/>
        <end position="358"/>
    </location>
</feature>
<keyword evidence="4 7" id="KW-1133">Transmembrane helix</keyword>
<evidence type="ECO:0000256" key="4">
    <source>
        <dbReference type="ARBA" id="ARBA00022989"/>
    </source>
</evidence>
<accession>A0ABV7CLA5</accession>
<keyword evidence="3 7" id="KW-0812">Transmembrane</keyword>
<name>A0ABV7CLA5_9GAMM</name>
<evidence type="ECO:0000256" key="7">
    <source>
        <dbReference type="SAM" id="Phobius"/>
    </source>
</evidence>
<dbReference type="PANTHER" id="PTHR30572">
    <property type="entry name" value="MEMBRANE COMPONENT OF TRANSPORTER-RELATED"/>
    <property type="match status" value="1"/>
</dbReference>
<comment type="subcellular location">
    <subcellularLocation>
        <location evidence="1">Cell membrane</location>
        <topology evidence="1">Multi-pass membrane protein</topology>
    </subcellularLocation>
</comment>
<dbReference type="PANTHER" id="PTHR30572:SF4">
    <property type="entry name" value="ABC TRANSPORTER PERMEASE YTRF"/>
    <property type="match status" value="1"/>
</dbReference>
<feature type="domain" description="ABC3 transporter permease C-terminal" evidence="8">
    <location>
        <begin position="289"/>
        <end position="405"/>
    </location>
</feature>
<evidence type="ECO:0000256" key="6">
    <source>
        <dbReference type="ARBA" id="ARBA00038076"/>
    </source>
</evidence>
<comment type="similarity">
    <text evidence="6">Belongs to the ABC-4 integral membrane protein family.</text>
</comment>
<feature type="transmembrane region" description="Helical" evidence="7">
    <location>
        <begin position="378"/>
        <end position="399"/>
    </location>
</feature>
<feature type="transmembrane region" description="Helical" evidence="7">
    <location>
        <begin position="20"/>
        <end position="43"/>
    </location>
</feature>
<dbReference type="Pfam" id="PF02687">
    <property type="entry name" value="FtsX"/>
    <property type="match status" value="1"/>
</dbReference>
<evidence type="ECO:0000256" key="1">
    <source>
        <dbReference type="ARBA" id="ARBA00004651"/>
    </source>
</evidence>
<evidence type="ECO:0000259" key="9">
    <source>
        <dbReference type="Pfam" id="PF12704"/>
    </source>
</evidence>
<dbReference type="Proteomes" id="UP001595453">
    <property type="component" value="Unassembled WGS sequence"/>
</dbReference>
<evidence type="ECO:0000256" key="5">
    <source>
        <dbReference type="ARBA" id="ARBA00023136"/>
    </source>
</evidence>
<gene>
    <name evidence="10" type="ORF">ACFOEE_12320</name>
</gene>
<keyword evidence="5 7" id="KW-0472">Membrane</keyword>
<feature type="domain" description="MacB-like periplasmic core" evidence="9">
    <location>
        <begin position="483"/>
        <end position="606"/>
    </location>
</feature>
<evidence type="ECO:0000313" key="11">
    <source>
        <dbReference type="Proteomes" id="UP001595453"/>
    </source>
</evidence>
<dbReference type="InterPro" id="IPR003838">
    <property type="entry name" value="ABC3_permease_C"/>
</dbReference>
<sequence length="798" mass="88232">MSALMRWQIGLQLPKSSISVLLSTTIALTLFCLAVSLYHTVLLKPLPYPDAERLVKVEYQMHDEQGRMNAAAFNYQSLMHLYQQPHDFEEIALVHYAQELLLSHAEAPLLETGYVTPEWFSMLNLRAELGTTFNAPADLDRPVAVLSHQAWQRYFNSDPNVLSQVLQLGKQSFTVIGVAQAGFQNPVLTHTLQQTDVWLAWDFNLNIPEARESWWSRYPRDLMLAKLKPAQNRAQVERDLSQSMNALWQQNIDTQGYFKGWQIKIALQPLRELATGNGLGTLLSGVLLAACALLLMVVINIANLQLAWIASAQRAMAIHSVLGATRKHLLWQQWQPLLQLFLLAAAMAVLFTLLLLKVTKPWLTNLHPALDAVSLNSSGIVVVMGSSLVLSLLLAYVSLRTLRSSDLNQYLQQSGKGAVFVVPVWLRHTMIVSQLTLSSCLVFFMSDVAIQHAQHLRHNLSLPLANKYALELYFSAPVADNSAAMSEVITQLQALPGVTQISQARSPFDENLITWDLQNVVTLERVNPYGKTVDEHYFALMASQLVAGRNFTTEELLAKSNVMIVNETFAKSLGGAEQALGTQLSFNLSAGAEAAGQIVGVVADIPLPHETQTWPKLYNGRKSAKRLLIAVDETHSLSRSLLNQALADLPYGVKVHTFDTLNEQRWQALFATLLTTVMAMGLAAFVVLIAIIGIVGVVSYSQVLQLPSIALKVALGATRGTIWQEYGGQFLILLAVAGGSAALICAVAIDYLTWSWSSMWAKLLCTILVMSLLALVCMVLPLYKRLRQPLFNALHGAE</sequence>
<evidence type="ECO:0000256" key="2">
    <source>
        <dbReference type="ARBA" id="ARBA00022475"/>
    </source>
</evidence>
<organism evidence="10 11">
    <name type="scientific">Pseudoalteromonas fenneropenaei</name>
    <dbReference type="NCBI Taxonomy" id="1737459"/>
    <lineage>
        <taxon>Bacteria</taxon>
        <taxon>Pseudomonadati</taxon>
        <taxon>Pseudomonadota</taxon>
        <taxon>Gammaproteobacteria</taxon>
        <taxon>Alteromonadales</taxon>
        <taxon>Pseudoalteromonadaceae</taxon>
        <taxon>Pseudoalteromonas</taxon>
    </lineage>
</organism>
<evidence type="ECO:0000313" key="10">
    <source>
        <dbReference type="EMBL" id="MFC3033307.1"/>
    </source>
</evidence>
<reference evidence="11" key="1">
    <citation type="journal article" date="2019" name="Int. J. Syst. Evol. Microbiol.">
        <title>The Global Catalogue of Microorganisms (GCM) 10K type strain sequencing project: providing services to taxonomists for standard genome sequencing and annotation.</title>
        <authorList>
            <consortium name="The Broad Institute Genomics Platform"/>
            <consortium name="The Broad Institute Genome Sequencing Center for Infectious Disease"/>
            <person name="Wu L."/>
            <person name="Ma J."/>
        </authorList>
    </citation>
    <scope>NUCLEOTIDE SEQUENCE [LARGE SCALE GENOMIC DNA]</scope>
    <source>
        <strain evidence="11">KCTC 42730</strain>
    </source>
</reference>
<protein>
    <submittedName>
        <fullName evidence="10">ABC transporter permease</fullName>
    </submittedName>
</protein>
<feature type="transmembrane region" description="Helical" evidence="7">
    <location>
        <begin position="668"/>
        <end position="694"/>
    </location>
</feature>
<proteinExistence type="inferred from homology"/>
<keyword evidence="2" id="KW-1003">Cell membrane</keyword>
<evidence type="ECO:0000256" key="3">
    <source>
        <dbReference type="ARBA" id="ARBA00022692"/>
    </source>
</evidence>
<dbReference type="InterPro" id="IPR050250">
    <property type="entry name" value="Macrolide_Exporter_MacB"/>
</dbReference>
<feature type="domain" description="MacB-like periplasmic core" evidence="9">
    <location>
        <begin position="21"/>
        <end position="242"/>
    </location>
</feature>
<dbReference type="InterPro" id="IPR025857">
    <property type="entry name" value="MacB_PCD"/>
</dbReference>
<keyword evidence="11" id="KW-1185">Reference proteome</keyword>
<feature type="transmembrane region" description="Helical" evidence="7">
    <location>
        <begin position="760"/>
        <end position="783"/>
    </location>
</feature>
<dbReference type="EMBL" id="JBHRSD010000018">
    <property type="protein sequence ID" value="MFC3033307.1"/>
    <property type="molecule type" value="Genomic_DNA"/>
</dbReference>